<feature type="region of interest" description="Disordered" evidence="1">
    <location>
        <begin position="1"/>
        <end position="38"/>
    </location>
</feature>
<feature type="compositionally biased region" description="Basic residues" evidence="1">
    <location>
        <begin position="232"/>
        <end position="248"/>
    </location>
</feature>
<accession>A0AA38VP09</accession>
<dbReference type="AlphaFoldDB" id="A0AA38VP09"/>
<feature type="compositionally biased region" description="Polar residues" evidence="1">
    <location>
        <begin position="315"/>
        <end position="331"/>
    </location>
</feature>
<protein>
    <submittedName>
        <fullName evidence="2">Uncharacterized protein</fullName>
    </submittedName>
</protein>
<feature type="compositionally biased region" description="Low complexity" evidence="1">
    <location>
        <begin position="433"/>
        <end position="452"/>
    </location>
</feature>
<evidence type="ECO:0000256" key="1">
    <source>
        <dbReference type="SAM" id="MobiDB-lite"/>
    </source>
</evidence>
<proteinExistence type="predicted"/>
<evidence type="ECO:0000313" key="3">
    <source>
        <dbReference type="Proteomes" id="UP001174691"/>
    </source>
</evidence>
<sequence>MQSPDDPLVSPYSTQSFNSSFNGSFSAPSSDPQPAPAFHRYQRGDLAAPWFATSSPEQHVPNGNPIGTSPLQQSYQVLGPYMMAEPAMYMQPVAYDSGTVSDQQIQAQFSPGMADPRTPAPSPSNNGVPAVYYQNPPAASYPAQHPVAGPGPMAYHSPGTMGHHDDYTATREGHRGSIPTLYKNNSTTSLDSMASNGYPLVPIQSAPQTFTFVTSEASSFTSDSGSQQRSQKAPKKRGSGPATRRPRKPPPEVVAEPKLQTAPEIERDAPRAGSPKRARTEASQPESKATVERTPESSRTLSPGTISKAHIGQRSRASTETSQRPSTASHSDGQRAQDAGRPQQNHAENLQLLGRDSLRMLIEQNRSLNARVDEYCRLGAELKMDLRRHERDMKCKMLEIASASAGDAWEDSPQPDVGAEQQMRAQADLRRPSNASIVTSSTTSTAISSRRNSPTDTVFSTSQDAGWGYNPKGVEYN</sequence>
<feature type="compositionally biased region" description="Polar residues" evidence="1">
    <location>
        <begin position="219"/>
        <end position="231"/>
    </location>
</feature>
<reference evidence="2" key="1">
    <citation type="submission" date="2022-07" db="EMBL/GenBank/DDBJ databases">
        <title>Fungi with potential for degradation of polypropylene.</title>
        <authorList>
            <person name="Gostincar C."/>
        </authorList>
    </citation>
    <scope>NUCLEOTIDE SEQUENCE</scope>
    <source>
        <strain evidence="2">EXF-13287</strain>
    </source>
</reference>
<comment type="caution">
    <text evidence="2">The sequence shown here is derived from an EMBL/GenBank/DDBJ whole genome shotgun (WGS) entry which is preliminary data.</text>
</comment>
<keyword evidence="3" id="KW-1185">Reference proteome</keyword>
<dbReference type="Proteomes" id="UP001174691">
    <property type="component" value="Unassembled WGS sequence"/>
</dbReference>
<dbReference type="EMBL" id="JANBVN010000149">
    <property type="protein sequence ID" value="KAJ9138050.1"/>
    <property type="molecule type" value="Genomic_DNA"/>
</dbReference>
<organism evidence="2 3">
    <name type="scientific">Coniochaeta hoffmannii</name>
    <dbReference type="NCBI Taxonomy" id="91930"/>
    <lineage>
        <taxon>Eukaryota</taxon>
        <taxon>Fungi</taxon>
        <taxon>Dikarya</taxon>
        <taxon>Ascomycota</taxon>
        <taxon>Pezizomycotina</taxon>
        <taxon>Sordariomycetes</taxon>
        <taxon>Sordariomycetidae</taxon>
        <taxon>Coniochaetales</taxon>
        <taxon>Coniochaetaceae</taxon>
        <taxon>Coniochaeta</taxon>
    </lineage>
</organism>
<feature type="compositionally biased region" description="Polar residues" evidence="1">
    <location>
        <begin position="454"/>
        <end position="464"/>
    </location>
</feature>
<evidence type="ECO:0000313" key="2">
    <source>
        <dbReference type="EMBL" id="KAJ9138050.1"/>
    </source>
</evidence>
<name>A0AA38VP09_9PEZI</name>
<feature type="compositionally biased region" description="Low complexity" evidence="1">
    <location>
        <begin position="13"/>
        <end position="32"/>
    </location>
</feature>
<feature type="region of interest" description="Disordered" evidence="1">
    <location>
        <begin position="406"/>
        <end position="477"/>
    </location>
</feature>
<feature type="region of interest" description="Disordered" evidence="1">
    <location>
        <begin position="219"/>
        <end position="343"/>
    </location>
</feature>
<gene>
    <name evidence="2" type="ORF">NKR19_g7942</name>
</gene>